<evidence type="ECO:0000259" key="13">
    <source>
        <dbReference type="Pfam" id="PF06974"/>
    </source>
</evidence>
<dbReference type="EC" id="2.3.1.20" evidence="4"/>
<evidence type="ECO:0000256" key="11">
    <source>
        <dbReference type="SAM" id="MobiDB-lite"/>
    </source>
</evidence>
<dbReference type="PANTHER" id="PTHR31650:SF1">
    <property type="entry name" value="WAX ESTER SYNTHASE_DIACYLGLYCEROL ACYLTRANSFERASE 4-RELATED"/>
    <property type="match status" value="1"/>
</dbReference>
<dbReference type="InterPro" id="IPR004255">
    <property type="entry name" value="O-acyltransferase_WSD1_N"/>
</dbReference>
<evidence type="ECO:0000256" key="7">
    <source>
        <dbReference type="ARBA" id="ARBA00022798"/>
    </source>
</evidence>
<feature type="domain" description="O-acyltransferase WSD1-like N-terminal" evidence="12">
    <location>
        <begin position="7"/>
        <end position="285"/>
    </location>
</feature>
<evidence type="ECO:0000256" key="2">
    <source>
        <dbReference type="ARBA" id="ARBA00005189"/>
    </source>
</evidence>
<evidence type="ECO:0000313" key="14">
    <source>
        <dbReference type="EMBL" id="GAA4288323.1"/>
    </source>
</evidence>
<feature type="domain" description="O-acyltransferase WSD1 C-terminal" evidence="13">
    <location>
        <begin position="350"/>
        <end position="483"/>
    </location>
</feature>
<dbReference type="RefSeq" id="WP_345042096.1">
    <property type="nucleotide sequence ID" value="NZ_BAABBA010000013.1"/>
</dbReference>
<dbReference type="PANTHER" id="PTHR31650">
    <property type="entry name" value="O-ACYLTRANSFERASE (WSD1-LIKE) FAMILY PROTEIN"/>
    <property type="match status" value="1"/>
</dbReference>
<keyword evidence="5" id="KW-0444">Lipid biosynthesis</keyword>
<evidence type="ECO:0000256" key="3">
    <source>
        <dbReference type="ARBA" id="ARBA00009587"/>
    </source>
</evidence>
<dbReference type="Pfam" id="PF03007">
    <property type="entry name" value="WS_DGAT_cat"/>
    <property type="match status" value="1"/>
</dbReference>
<dbReference type="Pfam" id="PF06974">
    <property type="entry name" value="WS_DGAT_C"/>
    <property type="match status" value="1"/>
</dbReference>
<dbReference type="InterPro" id="IPR023213">
    <property type="entry name" value="CAT-like_dom_sf"/>
</dbReference>
<protein>
    <recommendedName>
        <fullName evidence="4">diacylglycerol O-acyltransferase</fullName>
        <ecNumber evidence="4">2.3.1.20</ecNumber>
    </recommendedName>
</protein>
<comment type="caution">
    <text evidence="14">The sequence shown here is derived from an EMBL/GenBank/DDBJ whole genome shotgun (WGS) entry which is preliminary data.</text>
</comment>
<evidence type="ECO:0000256" key="5">
    <source>
        <dbReference type="ARBA" id="ARBA00022516"/>
    </source>
</evidence>
<proteinExistence type="inferred from homology"/>
<evidence type="ECO:0000259" key="12">
    <source>
        <dbReference type="Pfam" id="PF03007"/>
    </source>
</evidence>
<dbReference type="Gene3D" id="3.30.559.10">
    <property type="entry name" value="Chloramphenicol acetyltransferase-like domain"/>
    <property type="match status" value="1"/>
</dbReference>
<sequence length="486" mass="50178">MDAADRLTALDVTNLVVESHGAPMHVAALAVLDGASLLDPSTGEPRVGEVRAHVGERLPRRLRQRLVVPPRGRGRPHWAAPSAVDLSRHVRTQEVQAPADETALLELCCRLNERPLDRRHPLWEMWLLTGLGEGRVGLLIRLHHVIADGVAALALLGSFLDPAPGGSPAEAEGSRATTPEGRAGAKPRSDDGGAGSQPPAVAGAAEPGRQTPAGRGALAAWVAAAVGLAAARVAQIADLVRAGRTPALSFNRPVGGRTRIVLARADLGRTKAVAHAHGGKVNDVVLAAVGGGARRLLAERGELTDDLTLRVSVIASLRGARTGVTAGATAGPTPVAGAAAPPSPAETAGGNRTGVRVIPLPVSEPDPVRRLERIVAATAAQRSRPPMQPGGRLLRHGMVAVMRRQRMVNLLLTNLPGPPEPLIFAGAPVLEMFQLGQNQGNLGISVGVLSYAGTLGIDVVADAELVPDVETFAAGLTDTLEALGAM</sequence>
<evidence type="ECO:0000256" key="4">
    <source>
        <dbReference type="ARBA" id="ARBA00013244"/>
    </source>
</evidence>
<feature type="region of interest" description="Disordered" evidence="11">
    <location>
        <begin position="164"/>
        <end position="209"/>
    </location>
</feature>
<evidence type="ECO:0000256" key="9">
    <source>
        <dbReference type="ARBA" id="ARBA00023315"/>
    </source>
</evidence>
<evidence type="ECO:0000313" key="15">
    <source>
        <dbReference type="Proteomes" id="UP001499841"/>
    </source>
</evidence>
<dbReference type="SUPFAM" id="SSF52777">
    <property type="entry name" value="CoA-dependent acyltransferases"/>
    <property type="match status" value="2"/>
</dbReference>
<evidence type="ECO:0000256" key="8">
    <source>
        <dbReference type="ARBA" id="ARBA00023098"/>
    </source>
</evidence>
<gene>
    <name evidence="14" type="ORF">GCM10022262_26830</name>
</gene>
<keyword evidence="7" id="KW-0319">Glycerol metabolism</keyword>
<comment type="pathway">
    <text evidence="1">Glycerolipid metabolism; triacylglycerol biosynthesis.</text>
</comment>
<accession>A0ABP8EWG3</accession>
<name>A0ABP8EWG3_9MICO</name>
<feature type="compositionally biased region" description="Low complexity" evidence="11">
    <location>
        <begin position="325"/>
        <end position="350"/>
    </location>
</feature>
<comment type="catalytic activity">
    <reaction evidence="10">
        <text>an acyl-CoA + a 1,2-diacyl-sn-glycerol = a triacyl-sn-glycerol + CoA</text>
        <dbReference type="Rhea" id="RHEA:10868"/>
        <dbReference type="ChEBI" id="CHEBI:17815"/>
        <dbReference type="ChEBI" id="CHEBI:57287"/>
        <dbReference type="ChEBI" id="CHEBI:58342"/>
        <dbReference type="ChEBI" id="CHEBI:64615"/>
        <dbReference type="EC" id="2.3.1.20"/>
    </reaction>
</comment>
<evidence type="ECO:0000256" key="6">
    <source>
        <dbReference type="ARBA" id="ARBA00022679"/>
    </source>
</evidence>
<comment type="pathway">
    <text evidence="2">Lipid metabolism.</text>
</comment>
<reference evidence="15" key="1">
    <citation type="journal article" date="2019" name="Int. J. Syst. Evol. Microbiol.">
        <title>The Global Catalogue of Microorganisms (GCM) 10K type strain sequencing project: providing services to taxonomists for standard genome sequencing and annotation.</title>
        <authorList>
            <consortium name="The Broad Institute Genomics Platform"/>
            <consortium name="The Broad Institute Genome Sequencing Center for Infectious Disease"/>
            <person name="Wu L."/>
            <person name="Ma J."/>
        </authorList>
    </citation>
    <scope>NUCLEOTIDE SEQUENCE [LARGE SCALE GENOMIC DNA]</scope>
    <source>
        <strain evidence="15">JCM 17459</strain>
    </source>
</reference>
<dbReference type="Proteomes" id="UP001499841">
    <property type="component" value="Unassembled WGS sequence"/>
</dbReference>
<evidence type="ECO:0000256" key="1">
    <source>
        <dbReference type="ARBA" id="ARBA00004771"/>
    </source>
</evidence>
<dbReference type="EMBL" id="BAABBA010000013">
    <property type="protein sequence ID" value="GAA4288323.1"/>
    <property type="molecule type" value="Genomic_DNA"/>
</dbReference>
<evidence type="ECO:0000256" key="10">
    <source>
        <dbReference type="ARBA" id="ARBA00048109"/>
    </source>
</evidence>
<comment type="similarity">
    <text evidence="3">Belongs to the long-chain O-acyltransferase family.</text>
</comment>
<dbReference type="InterPro" id="IPR009721">
    <property type="entry name" value="O-acyltransferase_WSD1_C"/>
</dbReference>
<keyword evidence="8" id="KW-0443">Lipid metabolism</keyword>
<keyword evidence="15" id="KW-1185">Reference proteome</keyword>
<keyword evidence="9" id="KW-0012">Acyltransferase</keyword>
<dbReference type="InterPro" id="IPR045034">
    <property type="entry name" value="O-acyltransferase_WSD1-like"/>
</dbReference>
<feature type="region of interest" description="Disordered" evidence="11">
    <location>
        <begin position="325"/>
        <end position="361"/>
    </location>
</feature>
<organism evidence="14 15">
    <name type="scientific">Georgenia daeguensis</name>
    <dbReference type="NCBI Taxonomy" id="908355"/>
    <lineage>
        <taxon>Bacteria</taxon>
        <taxon>Bacillati</taxon>
        <taxon>Actinomycetota</taxon>
        <taxon>Actinomycetes</taxon>
        <taxon>Micrococcales</taxon>
        <taxon>Bogoriellaceae</taxon>
        <taxon>Georgenia</taxon>
    </lineage>
</organism>
<keyword evidence="6" id="KW-0808">Transferase</keyword>